<proteinExistence type="predicted"/>
<dbReference type="EMBL" id="OU896721">
    <property type="protein sequence ID" value="CAG9817554.1"/>
    <property type="molecule type" value="Genomic_DNA"/>
</dbReference>
<dbReference type="OrthoDB" id="6614320at2759"/>
<protein>
    <recommendedName>
        <fullName evidence="1">DUF4806 domain-containing protein</fullName>
    </recommendedName>
</protein>
<evidence type="ECO:0000313" key="3">
    <source>
        <dbReference type="EMBL" id="CAG9817554.1"/>
    </source>
</evidence>
<accession>A0A9N9X229</accession>
<reference evidence="3" key="1">
    <citation type="submission" date="2022-01" db="EMBL/GenBank/DDBJ databases">
        <authorList>
            <person name="King R."/>
        </authorList>
    </citation>
    <scope>NUCLEOTIDE SEQUENCE</scope>
</reference>
<dbReference type="Pfam" id="PF16064">
    <property type="entry name" value="DUF4806"/>
    <property type="match status" value="1"/>
</dbReference>
<sequence length="387" mass="44591">MESYASQRSRKYWRVVHFISEDSVEAVPMNWIINKVSCYWPQQHLLKVAIPKCLPPENSWKIHSIRIIGEIYDDLVTAKIKASKAMYTSDINSDVEKGIGHRKKKANSKYTLDLYDSDETNIDIDLDESRDESNIERSVLLSPRNSKHHMIEAEKTDDLEVPILTPRNTMIPNYSNIRDDSDEELMSNIIAEADDNNHNASRTNADKSTVTPKKISEETGFEKLLKINFNHVFRQLSLINFKLDEVIKDMNSGMLQTTNEVDIAESFFTKFEFPISTLEDLNDFEAYLKNDENKIKVTKELSSIGGSSHKIMVKRIMDKVLSNEVGQSFSWLGFKKKKNFSVLLISQVIIDAVISLKTMKVTRADVEASIKFWLLKSKERREKELNQ</sequence>
<dbReference type="Proteomes" id="UP001153737">
    <property type="component" value="Chromosome 1"/>
</dbReference>
<organism evidence="3 4">
    <name type="scientific">Phaedon cochleariae</name>
    <name type="common">Mustard beetle</name>
    <dbReference type="NCBI Taxonomy" id="80249"/>
    <lineage>
        <taxon>Eukaryota</taxon>
        <taxon>Metazoa</taxon>
        <taxon>Ecdysozoa</taxon>
        <taxon>Arthropoda</taxon>
        <taxon>Hexapoda</taxon>
        <taxon>Insecta</taxon>
        <taxon>Pterygota</taxon>
        <taxon>Neoptera</taxon>
        <taxon>Endopterygota</taxon>
        <taxon>Coleoptera</taxon>
        <taxon>Polyphaga</taxon>
        <taxon>Cucujiformia</taxon>
        <taxon>Chrysomeloidea</taxon>
        <taxon>Chrysomelidae</taxon>
        <taxon>Chrysomelinae</taxon>
        <taxon>Chrysomelini</taxon>
        <taxon>Phaedon</taxon>
    </lineage>
</organism>
<keyword evidence="4" id="KW-1185">Reference proteome</keyword>
<dbReference type="InterPro" id="IPR032071">
    <property type="entry name" value="DUF4806"/>
</dbReference>
<dbReference type="PANTHER" id="PTHR34153">
    <property type="entry name" value="SI:CH211-262H13.3-RELATED-RELATED"/>
    <property type="match status" value="1"/>
</dbReference>
<reference evidence="3" key="2">
    <citation type="submission" date="2022-10" db="EMBL/GenBank/DDBJ databases">
        <authorList>
            <consortium name="ENA_rothamsted_submissions"/>
            <consortium name="culmorum"/>
            <person name="King R."/>
        </authorList>
    </citation>
    <scope>NUCLEOTIDE SEQUENCE</scope>
</reference>
<dbReference type="Proteomes" id="UP001153737">
    <property type="component" value="Chromosome 15"/>
</dbReference>
<feature type="domain" description="DUF4806" evidence="1">
    <location>
        <begin position="270"/>
        <end position="341"/>
    </location>
</feature>
<evidence type="ECO:0000259" key="1">
    <source>
        <dbReference type="Pfam" id="PF16064"/>
    </source>
</evidence>
<name>A0A9N9X229_PHACE</name>
<dbReference type="EMBL" id="OU896707">
    <property type="protein sequence ID" value="CAG9812981.1"/>
    <property type="molecule type" value="Genomic_DNA"/>
</dbReference>
<gene>
    <name evidence="3" type="ORF">PHAECO_LOCUS4793</name>
    <name evidence="2" type="ORF">PHAECO_LOCUS502</name>
</gene>
<evidence type="ECO:0000313" key="2">
    <source>
        <dbReference type="EMBL" id="CAG9812981.1"/>
    </source>
</evidence>
<dbReference type="PANTHER" id="PTHR34153:SF2">
    <property type="entry name" value="SI:CH211-262H13.3-RELATED"/>
    <property type="match status" value="1"/>
</dbReference>
<evidence type="ECO:0000313" key="4">
    <source>
        <dbReference type="Proteomes" id="UP001153737"/>
    </source>
</evidence>
<dbReference type="AlphaFoldDB" id="A0A9N9X229"/>